<dbReference type="PANTHER" id="PTHR43190:SF3">
    <property type="entry name" value="N-ACETYL-D-GLUCOSAMINE KINASE"/>
    <property type="match status" value="1"/>
</dbReference>
<proteinExistence type="predicted"/>
<dbReference type="SUPFAM" id="SSF53067">
    <property type="entry name" value="Actin-like ATPase domain"/>
    <property type="match status" value="2"/>
</dbReference>
<comment type="caution">
    <text evidence="1">The sequence shown here is derived from an EMBL/GenBank/DDBJ whole genome shotgun (WGS) entry which is preliminary data.</text>
</comment>
<dbReference type="Proteomes" id="UP000241085">
    <property type="component" value="Unassembled WGS sequence"/>
</dbReference>
<dbReference type="PANTHER" id="PTHR43190">
    <property type="entry name" value="N-ACETYL-D-GLUCOSAMINE KINASE"/>
    <property type="match status" value="1"/>
</dbReference>
<reference evidence="1 2" key="1">
    <citation type="submission" date="2018-03" db="EMBL/GenBank/DDBJ databases">
        <title>Bacteriophage NCPPB3778 and a type I-E CRISPR drive the evolution of the US Biological Select Agent, Rathayibacter toxicus.</title>
        <authorList>
            <person name="Davis E.W.II."/>
            <person name="Tabima J.F."/>
            <person name="Weisberg A.J."/>
            <person name="Dantas Lopes L."/>
            <person name="Wiseman M.S."/>
            <person name="Wiseman M.S."/>
            <person name="Pupko T."/>
            <person name="Belcher M.S."/>
            <person name="Sechler A.J."/>
            <person name="Tancos M.A."/>
            <person name="Schroeder B.K."/>
            <person name="Murray T.D."/>
            <person name="Luster D.G."/>
            <person name="Schneider W.L."/>
            <person name="Rogers E."/>
            <person name="Andreote F.D."/>
            <person name="Grunwald N.J."/>
            <person name="Putnam M.L."/>
            <person name="Chang J.H."/>
        </authorList>
    </citation>
    <scope>NUCLEOTIDE SEQUENCE [LARGE SCALE GENOMIC DNA]</scope>
    <source>
        <strain evidence="1 2">DSM 15933</strain>
    </source>
</reference>
<dbReference type="Gene3D" id="3.30.420.40">
    <property type="match status" value="2"/>
</dbReference>
<sequence length="320" mass="33001">MLDELPLAAVRTATPLALRIGIDVGGTKTHVAAVGDDGARLDHVVPSSSWRTGALFSDSGNLARLADLIRSLVRLDERTTLAAGMHGCDTPAQVALAARTLERLLAVPVRVVNDAELLGHAARVGECLQMIVGTGAVVVGRTATGATITADGYGWLLSDFGSAPALLRESVREALVRADRDELGDDSLVAALQSAYGVPDLTELALAVTERAGLTEWGGHAPLVFAHADRGSAVALHVITEAARRLAANVASLLARGALGDCVVAAGGVITNQPRLQHELRLALAEVAPGVRLEVLDAPPVDGALVLAGAAPDERHHPAP</sequence>
<dbReference type="AlphaFoldDB" id="A0A2T4URQ3"/>
<evidence type="ECO:0000313" key="1">
    <source>
        <dbReference type="EMBL" id="PTL72181.1"/>
    </source>
</evidence>
<dbReference type="InterPro" id="IPR052519">
    <property type="entry name" value="Euk-type_GlcNAc_Kinase"/>
</dbReference>
<gene>
    <name evidence="1" type="ORF">C1I63_04530</name>
</gene>
<name>A0A2T4URQ3_9MICO</name>
<accession>A0A2T4URQ3</accession>
<protein>
    <submittedName>
        <fullName evidence="1">ATPase</fullName>
    </submittedName>
</protein>
<evidence type="ECO:0000313" key="2">
    <source>
        <dbReference type="Proteomes" id="UP000241085"/>
    </source>
</evidence>
<dbReference type="EMBL" id="PZPL01000001">
    <property type="protein sequence ID" value="PTL72181.1"/>
    <property type="molecule type" value="Genomic_DNA"/>
</dbReference>
<keyword evidence="2" id="KW-1185">Reference proteome</keyword>
<organism evidence="1 2">
    <name type="scientific">Rathayibacter caricis DSM 15933</name>
    <dbReference type="NCBI Taxonomy" id="1328867"/>
    <lineage>
        <taxon>Bacteria</taxon>
        <taxon>Bacillati</taxon>
        <taxon>Actinomycetota</taxon>
        <taxon>Actinomycetes</taxon>
        <taxon>Micrococcales</taxon>
        <taxon>Microbacteriaceae</taxon>
        <taxon>Rathayibacter</taxon>
    </lineage>
</organism>
<dbReference type="InterPro" id="IPR043129">
    <property type="entry name" value="ATPase_NBD"/>
</dbReference>
<dbReference type="RefSeq" id="WP_107573937.1">
    <property type="nucleotide sequence ID" value="NZ_PZPL01000001.1"/>
</dbReference>